<accession>A0ACC1LGN8</accession>
<reference evidence="1" key="1">
    <citation type="submission" date="2022-07" db="EMBL/GenBank/DDBJ databases">
        <title>Phylogenomic reconstructions and comparative analyses of Kickxellomycotina fungi.</title>
        <authorList>
            <person name="Reynolds N.K."/>
            <person name="Stajich J.E."/>
            <person name="Barry K."/>
            <person name="Grigoriev I.V."/>
            <person name="Crous P."/>
            <person name="Smith M.E."/>
        </authorList>
    </citation>
    <scope>NUCLEOTIDE SEQUENCE</scope>
    <source>
        <strain evidence="1">BCRC 34780</strain>
    </source>
</reference>
<keyword evidence="2" id="KW-1185">Reference proteome</keyword>
<dbReference type="Proteomes" id="UP001140087">
    <property type="component" value="Unassembled WGS sequence"/>
</dbReference>
<protein>
    <submittedName>
        <fullName evidence="1">Uncharacterized protein</fullName>
    </submittedName>
</protein>
<dbReference type="EMBL" id="JANBUN010000046">
    <property type="protein sequence ID" value="KAJ2807589.1"/>
    <property type="molecule type" value="Genomic_DNA"/>
</dbReference>
<organism evidence="1 2">
    <name type="scientific">Coemansia helicoidea</name>
    <dbReference type="NCBI Taxonomy" id="1286919"/>
    <lineage>
        <taxon>Eukaryota</taxon>
        <taxon>Fungi</taxon>
        <taxon>Fungi incertae sedis</taxon>
        <taxon>Zoopagomycota</taxon>
        <taxon>Kickxellomycotina</taxon>
        <taxon>Kickxellomycetes</taxon>
        <taxon>Kickxellales</taxon>
        <taxon>Kickxellaceae</taxon>
        <taxon>Coemansia</taxon>
    </lineage>
</organism>
<evidence type="ECO:0000313" key="2">
    <source>
        <dbReference type="Proteomes" id="UP001140087"/>
    </source>
</evidence>
<sequence length="306" mass="33101">MAGDRTKVPAMAPRTRPIYDNCRVLDISGELLFRAGQRRVDWYLARGLARRVDPQTIQLAFANRGSGRRDEPFYPQDMRNECVVCGSAERLTMHHVVPHQYRHHMEEAVKSRSSHDLLPLCTACHDAYEAHAVRFKQHLAVCFAAPLQGTGWTARRDIGRAQRAAAALASPAVAKIPAPRVAELQAAVDEAVRANAALLGADARSCIDECRARGAGVWTSAAVLDGLLALETQVRGPDYRSHGEIVVAAAPRPETCGACRALAAGGPAALVAAWRRHFVECARPAHLPDHWSVDHPLCDAGAALGA</sequence>
<evidence type="ECO:0000313" key="1">
    <source>
        <dbReference type="EMBL" id="KAJ2807589.1"/>
    </source>
</evidence>
<gene>
    <name evidence="1" type="ORF">H4R21_000413</name>
</gene>
<name>A0ACC1LGN8_9FUNG</name>
<comment type="caution">
    <text evidence="1">The sequence shown here is derived from an EMBL/GenBank/DDBJ whole genome shotgun (WGS) entry which is preliminary data.</text>
</comment>
<proteinExistence type="predicted"/>